<dbReference type="KEGG" id="nah:F5544_27025"/>
<reference evidence="1 2" key="1">
    <citation type="journal article" date="2019" name="ACS Chem. Biol.">
        <title>Identification and Mobilization of a Cryptic Antibiotic Biosynthesis Gene Locus from a Human-Pathogenic Nocardia Isolate.</title>
        <authorList>
            <person name="Herisse M."/>
            <person name="Ishida K."/>
            <person name="Porter J.L."/>
            <person name="Howden B."/>
            <person name="Hertweck C."/>
            <person name="Stinear T.P."/>
            <person name="Pidot S.J."/>
        </authorList>
    </citation>
    <scope>NUCLEOTIDE SEQUENCE [LARGE SCALE GENOMIC DNA]</scope>
    <source>
        <strain evidence="1 2">AUSMDU00012717</strain>
    </source>
</reference>
<sequence length="167" mass="17473">MIVILLIVVVLIIAGVVGAVVVLSRNQQRSQAAANEVVPGRPTRAPISWAGSHDPEARLHRRLRDAMAALRTVSAIDNGTSIVLRADLEQTALSIDDHLVAISGLPQANKAELLAAATKAVEAVETGVAEYASSATRADTAQLESGLGAVRDQLTLIAEIEKSLGSR</sequence>
<protein>
    <submittedName>
        <fullName evidence="1">Uncharacterized protein</fullName>
    </submittedName>
</protein>
<name>A0A6G9YJ26_9NOCA</name>
<proteinExistence type="predicted"/>
<evidence type="ECO:0000313" key="1">
    <source>
        <dbReference type="EMBL" id="QIS13259.1"/>
    </source>
</evidence>
<keyword evidence="2" id="KW-1185">Reference proteome</keyword>
<dbReference type="EMBL" id="CP046172">
    <property type="protein sequence ID" value="QIS13259.1"/>
    <property type="molecule type" value="Genomic_DNA"/>
</dbReference>
<dbReference type="Proteomes" id="UP000503540">
    <property type="component" value="Chromosome"/>
</dbReference>
<gene>
    <name evidence="1" type="ORF">F5544_27025</name>
</gene>
<accession>A0A6G9YJ26</accession>
<dbReference type="RefSeq" id="WP_167475819.1">
    <property type="nucleotide sequence ID" value="NZ_CP046172.1"/>
</dbReference>
<evidence type="ECO:0000313" key="2">
    <source>
        <dbReference type="Proteomes" id="UP000503540"/>
    </source>
</evidence>
<organism evidence="1 2">
    <name type="scientific">Nocardia arthritidis</name>
    <dbReference type="NCBI Taxonomy" id="228602"/>
    <lineage>
        <taxon>Bacteria</taxon>
        <taxon>Bacillati</taxon>
        <taxon>Actinomycetota</taxon>
        <taxon>Actinomycetes</taxon>
        <taxon>Mycobacteriales</taxon>
        <taxon>Nocardiaceae</taxon>
        <taxon>Nocardia</taxon>
    </lineage>
</organism>
<dbReference type="AlphaFoldDB" id="A0A6G9YJ26"/>